<dbReference type="AlphaFoldDB" id="A0A7S2CBH4"/>
<dbReference type="EMBL" id="HBGQ01034457">
    <property type="protein sequence ID" value="CAD9421187.1"/>
    <property type="molecule type" value="Transcribed_RNA"/>
</dbReference>
<evidence type="ECO:0000256" key="2">
    <source>
        <dbReference type="ARBA" id="ARBA00022884"/>
    </source>
</evidence>
<feature type="domain" description="TRNA-binding" evidence="4">
    <location>
        <begin position="1"/>
        <end position="101"/>
    </location>
</feature>
<dbReference type="InterPro" id="IPR012340">
    <property type="entry name" value="NA-bd_OB-fold"/>
</dbReference>
<dbReference type="GO" id="GO:0000049">
    <property type="term" value="F:tRNA binding"/>
    <property type="evidence" value="ECO:0007669"/>
    <property type="project" value="UniProtKB-UniRule"/>
</dbReference>
<reference evidence="5" key="1">
    <citation type="submission" date="2021-01" db="EMBL/GenBank/DDBJ databases">
        <authorList>
            <person name="Corre E."/>
            <person name="Pelletier E."/>
            <person name="Niang G."/>
            <person name="Scheremetjew M."/>
            <person name="Finn R."/>
            <person name="Kale V."/>
            <person name="Holt S."/>
            <person name="Cochrane G."/>
            <person name="Meng A."/>
            <person name="Brown T."/>
            <person name="Cohen L."/>
        </authorList>
    </citation>
    <scope>NUCLEOTIDE SEQUENCE</scope>
    <source>
        <strain evidence="5">CCMP2222</strain>
    </source>
</reference>
<dbReference type="SUPFAM" id="SSF50249">
    <property type="entry name" value="Nucleic acid-binding proteins"/>
    <property type="match status" value="1"/>
</dbReference>
<evidence type="ECO:0000259" key="4">
    <source>
        <dbReference type="PROSITE" id="PS50886"/>
    </source>
</evidence>
<organism evidence="5">
    <name type="scientific">Alexandrium andersonii</name>
    <dbReference type="NCBI Taxonomy" id="327968"/>
    <lineage>
        <taxon>Eukaryota</taxon>
        <taxon>Sar</taxon>
        <taxon>Alveolata</taxon>
        <taxon>Dinophyceae</taxon>
        <taxon>Gonyaulacales</taxon>
        <taxon>Pyrocystaceae</taxon>
        <taxon>Alexandrium</taxon>
    </lineage>
</organism>
<keyword evidence="2 3" id="KW-0694">RNA-binding</keyword>
<dbReference type="Pfam" id="PF01588">
    <property type="entry name" value="tRNA_bind"/>
    <property type="match status" value="1"/>
</dbReference>
<dbReference type="PANTHER" id="PTHR11586:SF33">
    <property type="entry name" value="AMINOACYL TRNA SYNTHASE COMPLEX-INTERACTING MULTIFUNCTIONAL PROTEIN 1"/>
    <property type="match status" value="1"/>
</dbReference>
<dbReference type="PROSITE" id="PS50886">
    <property type="entry name" value="TRBD"/>
    <property type="match status" value="1"/>
</dbReference>
<evidence type="ECO:0000313" key="5">
    <source>
        <dbReference type="EMBL" id="CAD9421187.1"/>
    </source>
</evidence>
<keyword evidence="1 3" id="KW-0820">tRNA-binding</keyword>
<protein>
    <recommendedName>
        <fullName evidence="4">tRNA-binding domain-containing protein</fullName>
    </recommendedName>
</protein>
<gene>
    <name evidence="5" type="ORF">AAND1436_LOCUS16963</name>
</gene>
<dbReference type="InterPro" id="IPR002547">
    <property type="entry name" value="tRNA-bd_dom"/>
</dbReference>
<dbReference type="PANTHER" id="PTHR11586">
    <property type="entry name" value="TRNA-AMINOACYLATION COFACTOR ARC1 FAMILY MEMBER"/>
    <property type="match status" value="1"/>
</dbReference>
<dbReference type="InterPro" id="IPR051270">
    <property type="entry name" value="Tyrosine-tRNA_ligase_regulator"/>
</dbReference>
<dbReference type="Gene3D" id="2.40.50.140">
    <property type="entry name" value="Nucleic acid-binding proteins"/>
    <property type="match status" value="1"/>
</dbReference>
<sequence>MAPGRTPRCGRVPEADSLYLLKVNVGEEQPRQVVSSLVKHYKEEELKDRPVVVYCNIKPGKMRNFESQAMVLAATKDKGADDEKCELLAPPKGAGEGTRMMCGALEAGSQSATQSVKHISKVWNQVQPLLQTNGKCEAMFSGKVLTMKDSPVTVGSLTGVGIY</sequence>
<name>A0A7S2CBH4_9DINO</name>
<proteinExistence type="predicted"/>
<evidence type="ECO:0000256" key="3">
    <source>
        <dbReference type="PROSITE-ProRule" id="PRU00209"/>
    </source>
</evidence>
<evidence type="ECO:0000256" key="1">
    <source>
        <dbReference type="ARBA" id="ARBA00022555"/>
    </source>
</evidence>
<accession>A0A7S2CBH4</accession>